<evidence type="ECO:0000256" key="8">
    <source>
        <dbReference type="ARBA" id="ARBA00023102"/>
    </source>
</evidence>
<dbReference type="AlphaFoldDB" id="A0A0L0H015"/>
<dbReference type="FunFam" id="3.40.50.880:FF:000009">
    <property type="entry name" value="Imidazole glycerol phosphate synthase subunit HisH"/>
    <property type="match status" value="1"/>
</dbReference>
<gene>
    <name evidence="13 16" type="primary">hisH</name>
    <name evidence="16" type="ORF">GM31_13685</name>
</gene>
<comment type="subunit">
    <text evidence="3 13">Heterodimer of HisH and HisF.</text>
</comment>
<name>A0A0L0H015_9ENTR</name>
<keyword evidence="9 13" id="KW-0456">Lyase</keyword>
<keyword evidence="17" id="KW-1185">Reference proteome</keyword>
<organism evidence="16 17">
    <name type="scientific">Trabulsiella odontotermitis</name>
    <dbReference type="NCBI Taxonomy" id="379893"/>
    <lineage>
        <taxon>Bacteria</taxon>
        <taxon>Pseudomonadati</taxon>
        <taxon>Pseudomonadota</taxon>
        <taxon>Gammaproteobacteria</taxon>
        <taxon>Enterobacterales</taxon>
        <taxon>Enterobacteriaceae</taxon>
        <taxon>Trabulsiella</taxon>
    </lineage>
</organism>
<keyword evidence="16" id="KW-0328">Glycosyltransferase</keyword>
<evidence type="ECO:0000313" key="17">
    <source>
        <dbReference type="Proteomes" id="UP000037393"/>
    </source>
</evidence>
<dbReference type="InterPro" id="IPR017926">
    <property type="entry name" value="GATASE"/>
</dbReference>
<dbReference type="GO" id="GO:0016829">
    <property type="term" value="F:lyase activity"/>
    <property type="evidence" value="ECO:0007669"/>
    <property type="project" value="UniProtKB-KW"/>
</dbReference>
<keyword evidence="7 13" id="KW-0315">Glutamine amidotransferase</keyword>
<comment type="pathway">
    <text evidence="2 13">Amino-acid biosynthesis; L-histidine biosynthesis; L-histidine from 5-phospho-alpha-D-ribose 1-diphosphate: step 5/9.</text>
</comment>
<evidence type="ECO:0000256" key="5">
    <source>
        <dbReference type="ARBA" id="ARBA00022605"/>
    </source>
</evidence>
<keyword evidence="5 13" id="KW-0028">Amino-acid biosynthesis</keyword>
<keyword evidence="8 13" id="KW-0368">Histidine biosynthesis</keyword>
<keyword evidence="4 13" id="KW-0963">Cytoplasm</keyword>
<feature type="active site" evidence="13 14">
    <location>
        <position position="180"/>
    </location>
</feature>
<sequence>MNVVILDTGCANLNSVKSAVSRHGYEPVVSRVPEIVLRADKLFLPGVGTAQAAMDQLCARELIELIKACTQPVLGICLGMQLLGRRSEETRGVDMLGIIDQDVPKMIDRGLPLPHMGWNRVYAKAGNPLFRNIEDGAYFYFVHSYAMAVNPHTIARCEYGDAFTAAVQKDNFFGVQFHPERSGKAGAQLLKNFLEM</sequence>
<dbReference type="OrthoDB" id="9807137at2"/>
<dbReference type="GO" id="GO:0005737">
    <property type="term" value="C:cytoplasm"/>
    <property type="evidence" value="ECO:0007669"/>
    <property type="project" value="UniProtKB-SubCell"/>
</dbReference>
<dbReference type="RefSeq" id="WP_049856323.1">
    <property type="nucleotide sequence ID" value="NZ_JNGI01000024.1"/>
</dbReference>
<feature type="domain" description="Glutamine amidotransferase" evidence="15">
    <location>
        <begin position="5"/>
        <end position="194"/>
    </location>
</feature>
<dbReference type="STRING" id="379893.GCA_001297775_00756"/>
<dbReference type="EC" id="4.3.2.10" evidence="13"/>
<dbReference type="InterPro" id="IPR029062">
    <property type="entry name" value="Class_I_gatase-like"/>
</dbReference>
<evidence type="ECO:0000256" key="3">
    <source>
        <dbReference type="ARBA" id="ARBA00011152"/>
    </source>
</evidence>
<dbReference type="NCBIfam" id="TIGR01855">
    <property type="entry name" value="IMP_synth_hisH"/>
    <property type="match status" value="1"/>
</dbReference>
<dbReference type="EC" id="3.5.1.2" evidence="13"/>
<dbReference type="PIRSF" id="PIRSF000495">
    <property type="entry name" value="Amidotransf_hisH"/>
    <property type="match status" value="1"/>
</dbReference>
<dbReference type="PANTHER" id="PTHR42701:SF1">
    <property type="entry name" value="IMIDAZOLE GLYCEROL PHOSPHATE SYNTHASE SUBUNIT HISH"/>
    <property type="match status" value="1"/>
</dbReference>
<comment type="catalytic activity">
    <reaction evidence="11 13">
        <text>5-[(5-phospho-1-deoxy-D-ribulos-1-ylimino)methylamino]-1-(5-phospho-beta-D-ribosyl)imidazole-4-carboxamide + L-glutamine = D-erythro-1-(imidazol-4-yl)glycerol 3-phosphate + 5-amino-1-(5-phospho-beta-D-ribosyl)imidazole-4-carboxamide + L-glutamate + H(+)</text>
        <dbReference type="Rhea" id="RHEA:24793"/>
        <dbReference type="ChEBI" id="CHEBI:15378"/>
        <dbReference type="ChEBI" id="CHEBI:29985"/>
        <dbReference type="ChEBI" id="CHEBI:58278"/>
        <dbReference type="ChEBI" id="CHEBI:58359"/>
        <dbReference type="ChEBI" id="CHEBI:58475"/>
        <dbReference type="ChEBI" id="CHEBI:58525"/>
        <dbReference type="EC" id="4.3.2.10"/>
    </reaction>
</comment>
<evidence type="ECO:0000256" key="6">
    <source>
        <dbReference type="ARBA" id="ARBA00022801"/>
    </source>
</evidence>
<dbReference type="InterPro" id="IPR010139">
    <property type="entry name" value="Imidazole-glycPsynth_HisH"/>
</dbReference>
<dbReference type="GO" id="GO:0000107">
    <property type="term" value="F:imidazoleglycerol-phosphate synthase activity"/>
    <property type="evidence" value="ECO:0007669"/>
    <property type="project" value="UniProtKB-UniRule"/>
</dbReference>
<comment type="caution">
    <text evidence="16">The sequence shown here is derived from an EMBL/GenBank/DDBJ whole genome shotgun (WGS) entry which is preliminary data.</text>
</comment>
<feature type="active site" description="Nucleophile" evidence="13 14">
    <location>
        <position position="77"/>
    </location>
</feature>
<proteinExistence type="inferred from homology"/>
<evidence type="ECO:0000256" key="13">
    <source>
        <dbReference type="HAMAP-Rule" id="MF_00278"/>
    </source>
</evidence>
<protein>
    <recommendedName>
        <fullName evidence="13">Imidazole glycerol phosphate synthase subunit HisH</fullName>
        <ecNumber evidence="13">4.3.2.10</ecNumber>
    </recommendedName>
    <alternativeName>
        <fullName evidence="13">IGP synthase glutaminase subunit</fullName>
        <ecNumber evidence="13">3.5.1.2</ecNumber>
    </alternativeName>
    <alternativeName>
        <fullName evidence="13">IGP synthase subunit HisH</fullName>
    </alternativeName>
    <alternativeName>
        <fullName evidence="13">ImGP synthase subunit HisH</fullName>
        <shortName evidence="13">IGPS subunit HisH</shortName>
    </alternativeName>
</protein>
<dbReference type="PATRIC" id="fig|379893.4.peg.2777"/>
<evidence type="ECO:0000259" key="15">
    <source>
        <dbReference type="Pfam" id="PF00117"/>
    </source>
</evidence>
<evidence type="ECO:0000256" key="1">
    <source>
        <dbReference type="ARBA" id="ARBA00004496"/>
    </source>
</evidence>
<dbReference type="PROSITE" id="PS51273">
    <property type="entry name" value="GATASE_TYPE_1"/>
    <property type="match status" value="1"/>
</dbReference>
<dbReference type="EMBL" id="JNGI01000024">
    <property type="protein sequence ID" value="KNC94542.1"/>
    <property type="molecule type" value="Genomic_DNA"/>
</dbReference>
<evidence type="ECO:0000313" key="16">
    <source>
        <dbReference type="EMBL" id="KNC94542.1"/>
    </source>
</evidence>
<comment type="function">
    <text evidence="10 13">IGPS catalyzes the conversion of PRFAR and glutamine to IGP, AICAR and glutamate. The HisH subunit catalyzes the hydrolysis of glutamine to glutamate and ammonia as part of the synthesis of IGP and AICAR. The resulting ammonia molecule is channeled to the active site of HisF.</text>
</comment>
<dbReference type="Pfam" id="PF00117">
    <property type="entry name" value="GATase"/>
    <property type="match status" value="1"/>
</dbReference>
<evidence type="ECO:0000256" key="11">
    <source>
        <dbReference type="ARBA" id="ARBA00047838"/>
    </source>
</evidence>
<comment type="catalytic activity">
    <reaction evidence="12 13">
        <text>L-glutamine + H2O = L-glutamate + NH4(+)</text>
        <dbReference type="Rhea" id="RHEA:15889"/>
        <dbReference type="ChEBI" id="CHEBI:15377"/>
        <dbReference type="ChEBI" id="CHEBI:28938"/>
        <dbReference type="ChEBI" id="CHEBI:29985"/>
        <dbReference type="ChEBI" id="CHEBI:58359"/>
        <dbReference type="EC" id="3.5.1.2"/>
    </reaction>
</comment>
<keyword evidence="6 13" id="KW-0378">Hydrolase</keyword>
<evidence type="ECO:0000256" key="12">
    <source>
        <dbReference type="ARBA" id="ARBA00049534"/>
    </source>
</evidence>
<dbReference type="GO" id="GO:0000105">
    <property type="term" value="P:L-histidine biosynthetic process"/>
    <property type="evidence" value="ECO:0007669"/>
    <property type="project" value="UniProtKB-UniRule"/>
</dbReference>
<dbReference type="Gene3D" id="3.40.50.880">
    <property type="match status" value="1"/>
</dbReference>
<dbReference type="SUPFAM" id="SSF52317">
    <property type="entry name" value="Class I glutamine amidotransferase-like"/>
    <property type="match status" value="1"/>
</dbReference>
<dbReference type="PANTHER" id="PTHR42701">
    <property type="entry name" value="IMIDAZOLE GLYCEROL PHOSPHATE SYNTHASE SUBUNIT HISH"/>
    <property type="match status" value="1"/>
</dbReference>
<keyword evidence="16" id="KW-0808">Transferase</keyword>
<evidence type="ECO:0000256" key="7">
    <source>
        <dbReference type="ARBA" id="ARBA00022962"/>
    </source>
</evidence>
<accession>A0A0L0H015</accession>
<comment type="subcellular location">
    <subcellularLocation>
        <location evidence="1 13">Cytoplasm</location>
    </subcellularLocation>
</comment>
<evidence type="ECO:0000256" key="2">
    <source>
        <dbReference type="ARBA" id="ARBA00005091"/>
    </source>
</evidence>
<reference evidence="16 17" key="1">
    <citation type="journal article" date="2015" name="Appl. Environ. Microbiol.">
        <title>The Enterobacterium Trabulsiella odontotermitis Presents Novel Adaptations Related to Its Association with Fungus-Growing Termites.</title>
        <authorList>
            <person name="Sapountzis P."/>
            <person name="Gruntjes T."/>
            <person name="Otani S."/>
            <person name="Estevez J."/>
            <person name="da Costa R.R."/>
            <person name="Plunkett G.3rd."/>
            <person name="Perna N.T."/>
            <person name="Poulsen M."/>
        </authorList>
    </citation>
    <scope>NUCLEOTIDE SEQUENCE [LARGE SCALE GENOMIC DNA]</scope>
    <source>
        <strain evidence="16 17">12</strain>
    </source>
</reference>
<dbReference type="CDD" id="cd01748">
    <property type="entry name" value="GATase1_IGP_Synthase"/>
    <property type="match status" value="1"/>
</dbReference>
<evidence type="ECO:0000256" key="4">
    <source>
        <dbReference type="ARBA" id="ARBA00022490"/>
    </source>
</evidence>
<dbReference type="HAMAP" id="MF_00278">
    <property type="entry name" value="HisH"/>
    <property type="match status" value="1"/>
</dbReference>
<dbReference type="GO" id="GO:0004359">
    <property type="term" value="F:glutaminase activity"/>
    <property type="evidence" value="ECO:0007669"/>
    <property type="project" value="UniProtKB-EC"/>
</dbReference>
<dbReference type="Proteomes" id="UP000037393">
    <property type="component" value="Unassembled WGS sequence"/>
</dbReference>
<evidence type="ECO:0000256" key="9">
    <source>
        <dbReference type="ARBA" id="ARBA00023239"/>
    </source>
</evidence>
<feature type="active site" evidence="13 14">
    <location>
        <position position="178"/>
    </location>
</feature>
<dbReference type="UniPathway" id="UPA00031">
    <property type="reaction ID" value="UER00010"/>
</dbReference>
<evidence type="ECO:0000256" key="10">
    <source>
        <dbReference type="ARBA" id="ARBA00025299"/>
    </source>
</evidence>
<evidence type="ECO:0000256" key="14">
    <source>
        <dbReference type="PIRSR" id="PIRSR000495-1"/>
    </source>
</evidence>